<feature type="domain" description="ParB-like N-terminal" evidence="2">
    <location>
        <begin position="34"/>
        <end position="124"/>
    </location>
</feature>
<dbReference type="STRING" id="36847.CLNEO_08510"/>
<evidence type="ECO:0000256" key="1">
    <source>
        <dbReference type="ARBA" id="ARBA00006295"/>
    </source>
</evidence>
<dbReference type="Gene3D" id="1.10.10.2830">
    <property type="match status" value="1"/>
</dbReference>
<evidence type="ECO:0000313" key="3">
    <source>
        <dbReference type="EMBL" id="KXL53625.1"/>
    </source>
</evidence>
<dbReference type="RefSeq" id="WP_066085021.1">
    <property type="nucleotide sequence ID" value="NZ_LRVM01000002.1"/>
</dbReference>
<dbReference type="InterPro" id="IPR003115">
    <property type="entry name" value="ParB_N"/>
</dbReference>
<keyword evidence="4" id="KW-1185">Reference proteome</keyword>
<name>A0A136WGI8_9FIRM</name>
<protein>
    <submittedName>
        <fullName evidence="3">Putative chromosome-partitioning protein ParB</fullName>
    </submittedName>
</protein>
<dbReference type="NCBIfam" id="TIGR00180">
    <property type="entry name" value="parB_part"/>
    <property type="match status" value="1"/>
</dbReference>
<gene>
    <name evidence="3" type="primary">parB_2</name>
    <name evidence="3" type="ORF">CLNEO_08510</name>
</gene>
<dbReference type="GO" id="GO:0005694">
    <property type="term" value="C:chromosome"/>
    <property type="evidence" value="ECO:0007669"/>
    <property type="project" value="TreeGrafter"/>
</dbReference>
<accession>A0A136WGI8</accession>
<proteinExistence type="inferred from homology"/>
<dbReference type="PANTHER" id="PTHR33375:SF1">
    <property type="entry name" value="CHROMOSOME-PARTITIONING PROTEIN PARB-RELATED"/>
    <property type="match status" value="1"/>
</dbReference>
<dbReference type="SUPFAM" id="SSF109709">
    <property type="entry name" value="KorB DNA-binding domain-like"/>
    <property type="match status" value="1"/>
</dbReference>
<dbReference type="SUPFAM" id="SSF110849">
    <property type="entry name" value="ParB/Sulfiredoxin"/>
    <property type="match status" value="1"/>
</dbReference>
<dbReference type="AlphaFoldDB" id="A0A136WGI8"/>
<dbReference type="PATRIC" id="fig|36847.3.peg.1004"/>
<dbReference type="Pfam" id="PF02195">
    <property type="entry name" value="ParB_N"/>
    <property type="match status" value="1"/>
</dbReference>
<dbReference type="SMART" id="SM00470">
    <property type="entry name" value="ParB"/>
    <property type="match status" value="1"/>
</dbReference>
<evidence type="ECO:0000313" key="4">
    <source>
        <dbReference type="Proteomes" id="UP000070539"/>
    </source>
</evidence>
<evidence type="ECO:0000259" key="2">
    <source>
        <dbReference type="SMART" id="SM00470"/>
    </source>
</evidence>
<dbReference type="Proteomes" id="UP000070539">
    <property type="component" value="Unassembled WGS sequence"/>
</dbReference>
<reference evidence="3 4" key="1">
    <citation type="submission" date="2016-01" db="EMBL/GenBank/DDBJ databases">
        <title>Genome sequence of Clostridium neopropionicum X4, DSM-3847.</title>
        <authorList>
            <person name="Poehlein A."/>
            <person name="Beck M.H."/>
            <person name="Bengelsdorf F.R."/>
            <person name="Daniel R."/>
            <person name="Duerre P."/>
        </authorList>
    </citation>
    <scope>NUCLEOTIDE SEQUENCE [LARGE SCALE GENOMIC DNA]</scope>
    <source>
        <strain evidence="3 4">DSM-3847</strain>
    </source>
</reference>
<dbReference type="GO" id="GO:0003677">
    <property type="term" value="F:DNA binding"/>
    <property type="evidence" value="ECO:0007669"/>
    <property type="project" value="InterPro"/>
</dbReference>
<dbReference type="Gene3D" id="3.90.1530.30">
    <property type="match status" value="1"/>
</dbReference>
<dbReference type="CDD" id="cd16407">
    <property type="entry name" value="ParB_N_like"/>
    <property type="match status" value="1"/>
</dbReference>
<dbReference type="InterPro" id="IPR036086">
    <property type="entry name" value="ParB/Sulfiredoxin_sf"/>
</dbReference>
<comment type="caution">
    <text evidence="3">The sequence shown here is derived from an EMBL/GenBank/DDBJ whole genome shotgun (WGS) entry which is preliminary data.</text>
</comment>
<organism evidence="3 4">
    <name type="scientific">Anaerotignum neopropionicum</name>
    <dbReference type="NCBI Taxonomy" id="36847"/>
    <lineage>
        <taxon>Bacteria</taxon>
        <taxon>Bacillati</taxon>
        <taxon>Bacillota</taxon>
        <taxon>Clostridia</taxon>
        <taxon>Lachnospirales</taxon>
        <taxon>Anaerotignaceae</taxon>
        <taxon>Anaerotignum</taxon>
    </lineage>
</organism>
<dbReference type="InterPro" id="IPR004437">
    <property type="entry name" value="ParB/RepB/Spo0J"/>
</dbReference>
<dbReference type="EMBL" id="LRVM01000002">
    <property type="protein sequence ID" value="KXL53625.1"/>
    <property type="molecule type" value="Genomic_DNA"/>
</dbReference>
<dbReference type="OrthoDB" id="9771505at2"/>
<comment type="similarity">
    <text evidence="1">Belongs to the ParB family.</text>
</comment>
<dbReference type="InterPro" id="IPR050336">
    <property type="entry name" value="Chromosome_partition/occlusion"/>
</dbReference>
<dbReference type="PANTHER" id="PTHR33375">
    <property type="entry name" value="CHROMOSOME-PARTITIONING PROTEIN PARB-RELATED"/>
    <property type="match status" value="1"/>
</dbReference>
<sequence>MKSSASKIKMTSYDDLFGRNEGAICSLNSENAIQDIELSKLFPFSQHPFKVLDDDKMEETKESISKYGVLIPIIARGKTDGNYEIIAGHRRKRACDLLGLDTIPTIVRDLDDEESTIVMVDSNIQRENLLFSEKAFAYKMKLDAIKRKAGRPKNNGDQVGYNLEGKKSIEVVAEQSGESRNQVQRYIRLTELIADLIELTDERKIAFNTAVELSYLPQGEQEMLLSKIEELAVVPSMAQAIKLKKYSTEGSLNEAVIDAILLESSDKPVSVTLKSEKLTKYFPQSYSKEQIEDVITTLLEKWHSEHK</sequence>
<dbReference type="GO" id="GO:0007059">
    <property type="term" value="P:chromosome segregation"/>
    <property type="evidence" value="ECO:0007669"/>
    <property type="project" value="TreeGrafter"/>
</dbReference>